<proteinExistence type="predicted"/>
<evidence type="ECO:0000313" key="2">
    <source>
        <dbReference type="Proteomes" id="UP000680679"/>
    </source>
</evidence>
<reference evidence="1 2" key="1">
    <citation type="submission" date="2021-04" db="EMBL/GenBank/DDBJ databases">
        <title>Complete genome sequencing of Allochromatium tepidum strain NZ.</title>
        <authorList>
            <person name="Tsukatani Y."/>
            <person name="Mori H."/>
        </authorList>
    </citation>
    <scope>NUCLEOTIDE SEQUENCE [LARGE SCALE GENOMIC DNA]</scope>
    <source>
        <strain evidence="1 2">NZ</strain>
        <plasmid evidence="1 2">pAt1</plasmid>
    </source>
</reference>
<dbReference type="EMBL" id="AP024564">
    <property type="protein sequence ID" value="BCU08480.1"/>
    <property type="molecule type" value="Genomic_DNA"/>
</dbReference>
<geneLocation type="plasmid" evidence="1 2">
    <name>pAt1</name>
</geneLocation>
<evidence type="ECO:0000313" key="1">
    <source>
        <dbReference type="EMBL" id="BCU08480.1"/>
    </source>
</evidence>
<organism evidence="1 2">
    <name type="scientific">Allochromatium tepidum</name>
    <dbReference type="NCBI Taxonomy" id="553982"/>
    <lineage>
        <taxon>Bacteria</taxon>
        <taxon>Pseudomonadati</taxon>
        <taxon>Pseudomonadota</taxon>
        <taxon>Gammaproteobacteria</taxon>
        <taxon>Chromatiales</taxon>
        <taxon>Chromatiaceae</taxon>
        <taxon>Allochromatium</taxon>
    </lineage>
</organism>
<sequence>MPKTKKNDITWKPCSPDTYTRKVSQYVHFSFKATNSNADAGGIRLGPQQGLNMPYVSARSLIEAGYDIPLDYAEGGAADAGIAKQVAAFDAGEKQPESPFEAEAIRLVMQEARETGLELNTNAVCIRQHQLLLPCDGTYVSMTPLASGGLCEIIQDRFEVHSEAAKERGELTPRLRRAFLGFGGSNSQNVGRLVRHMQKPLVFFAPQKNCDLREVLSLYYRGVTLRPSHKTMKDYRAWKNQSRPNNALARATEKGLIIEIVKSILRRADYARAVLAQNRSHLPNGGEPIISPDVYPEVQGLIDRDLRFGNWRNNTAKLIAAAIADYKFRDNFGDFAFDQETLNTISNWVSEVLE</sequence>
<gene>
    <name evidence="1" type="ORF">Atep_31570</name>
</gene>
<name>A0ABN6GJA9_9GAMM</name>
<dbReference type="Proteomes" id="UP000680679">
    <property type="component" value="Plasmid pAt1"/>
</dbReference>
<protein>
    <submittedName>
        <fullName evidence="1">Uncharacterized protein</fullName>
    </submittedName>
</protein>
<keyword evidence="2" id="KW-1185">Reference proteome</keyword>
<dbReference type="RefSeq" id="WP_213382057.1">
    <property type="nucleotide sequence ID" value="NZ_AP024564.1"/>
</dbReference>
<keyword evidence="1" id="KW-0614">Plasmid</keyword>
<accession>A0ABN6GJA9</accession>